<reference evidence="8 9" key="1">
    <citation type="submission" date="2020-07" db="EMBL/GenBank/DDBJ databases">
        <authorList>
            <person name="Feng H."/>
        </authorList>
    </citation>
    <scope>NUCLEOTIDE SEQUENCE [LARGE SCALE GENOMIC DNA]</scope>
    <source>
        <strain evidence="9">s-11</strain>
    </source>
</reference>
<feature type="domain" description="Tetrapyrrole methylase" evidence="7">
    <location>
        <begin position="15"/>
        <end position="211"/>
    </location>
</feature>
<evidence type="ECO:0000313" key="8">
    <source>
        <dbReference type="EMBL" id="MBA4542465.1"/>
    </source>
</evidence>
<proteinExistence type="inferred from homology"/>
<comment type="subcellular location">
    <subcellularLocation>
        <location evidence="6">Cytoplasm</location>
    </subcellularLocation>
</comment>
<dbReference type="PANTHER" id="PTHR46111">
    <property type="entry name" value="RIBOSOMAL RNA SMALL SUBUNIT METHYLTRANSFERASE I"/>
    <property type="match status" value="1"/>
</dbReference>
<dbReference type="Gene3D" id="3.40.1010.10">
    <property type="entry name" value="Cobalt-precorrin-4 Transmethylase, Domain 1"/>
    <property type="match status" value="1"/>
</dbReference>
<evidence type="ECO:0000256" key="2">
    <source>
        <dbReference type="ARBA" id="ARBA00022552"/>
    </source>
</evidence>
<dbReference type="InterPro" id="IPR035996">
    <property type="entry name" value="4pyrrol_Methylase_sf"/>
</dbReference>
<organism evidence="8 9">
    <name type="scientific">Thermoactinomyces daqus</name>
    <dbReference type="NCBI Taxonomy" id="1329516"/>
    <lineage>
        <taxon>Bacteria</taxon>
        <taxon>Bacillati</taxon>
        <taxon>Bacillota</taxon>
        <taxon>Bacilli</taxon>
        <taxon>Bacillales</taxon>
        <taxon>Thermoactinomycetaceae</taxon>
        <taxon>Thermoactinomyces</taxon>
    </lineage>
</organism>
<dbReference type="EMBL" id="JACEIP010000006">
    <property type="protein sequence ID" value="MBA4542465.1"/>
    <property type="molecule type" value="Genomic_DNA"/>
</dbReference>
<gene>
    <name evidence="6 8" type="primary">rsmI</name>
    <name evidence="8" type="ORF">H1164_06055</name>
</gene>
<dbReference type="Pfam" id="PF00590">
    <property type="entry name" value="TP_methylase"/>
    <property type="match status" value="1"/>
</dbReference>
<comment type="function">
    <text evidence="6">Catalyzes the 2'-O-methylation of the ribose of cytidine 1402 (C1402) in 16S rRNA.</text>
</comment>
<dbReference type="AlphaFoldDB" id="A0A7W1X9G3"/>
<keyword evidence="2 6" id="KW-0698">rRNA processing</keyword>
<dbReference type="FunFam" id="3.40.1010.10:FF:000002">
    <property type="entry name" value="Ribosomal RNA small subunit methyltransferase I"/>
    <property type="match status" value="1"/>
</dbReference>
<evidence type="ECO:0000256" key="6">
    <source>
        <dbReference type="HAMAP-Rule" id="MF_01877"/>
    </source>
</evidence>
<keyword evidence="4 6" id="KW-0808">Transferase</keyword>
<keyword evidence="3 6" id="KW-0489">Methyltransferase</keyword>
<dbReference type="Gene3D" id="3.30.950.10">
    <property type="entry name" value="Methyltransferase, Cobalt-precorrin-4 Transmethylase, Domain 2"/>
    <property type="match status" value="1"/>
</dbReference>
<dbReference type="InterPro" id="IPR018063">
    <property type="entry name" value="SAM_MeTrfase_RsmI_CS"/>
</dbReference>
<comment type="caution">
    <text evidence="8">The sequence shown here is derived from an EMBL/GenBank/DDBJ whole genome shotgun (WGS) entry which is preliminary data.</text>
</comment>
<dbReference type="NCBIfam" id="TIGR00096">
    <property type="entry name" value="16S rRNA (cytidine(1402)-2'-O)-methyltransferase"/>
    <property type="match status" value="1"/>
</dbReference>
<dbReference type="CDD" id="cd11648">
    <property type="entry name" value="RsmI"/>
    <property type="match status" value="1"/>
</dbReference>
<evidence type="ECO:0000256" key="1">
    <source>
        <dbReference type="ARBA" id="ARBA00022490"/>
    </source>
</evidence>
<dbReference type="HAMAP" id="MF_01877">
    <property type="entry name" value="16SrRNA_methyltr_I"/>
    <property type="match status" value="1"/>
</dbReference>
<dbReference type="InterPro" id="IPR014776">
    <property type="entry name" value="4pyrrole_Mease_sub2"/>
</dbReference>
<dbReference type="EC" id="2.1.1.198" evidence="6"/>
<dbReference type="RefSeq" id="WP_033100711.1">
    <property type="nucleotide sequence ID" value="NZ_JACEIP010000006.1"/>
</dbReference>
<accession>A0A7W1X9G3</accession>
<dbReference type="InterPro" id="IPR014777">
    <property type="entry name" value="4pyrrole_Mease_sub1"/>
</dbReference>
<dbReference type="PIRSF" id="PIRSF005917">
    <property type="entry name" value="MTase_YraL"/>
    <property type="match status" value="1"/>
</dbReference>
<name>A0A7W1X9G3_9BACL</name>
<dbReference type="SUPFAM" id="SSF53790">
    <property type="entry name" value="Tetrapyrrole methylase"/>
    <property type="match status" value="1"/>
</dbReference>
<dbReference type="InterPro" id="IPR000878">
    <property type="entry name" value="4pyrrol_Mease"/>
</dbReference>
<dbReference type="GO" id="GO:0070677">
    <property type="term" value="F:rRNA (cytosine-2'-O-)-methyltransferase activity"/>
    <property type="evidence" value="ECO:0007669"/>
    <property type="project" value="UniProtKB-UniRule"/>
</dbReference>
<keyword evidence="9" id="KW-1185">Reference proteome</keyword>
<evidence type="ECO:0000256" key="5">
    <source>
        <dbReference type="ARBA" id="ARBA00022691"/>
    </source>
</evidence>
<evidence type="ECO:0000259" key="7">
    <source>
        <dbReference type="Pfam" id="PF00590"/>
    </source>
</evidence>
<comment type="catalytic activity">
    <reaction evidence="6">
        <text>cytidine(1402) in 16S rRNA + S-adenosyl-L-methionine = 2'-O-methylcytidine(1402) in 16S rRNA + S-adenosyl-L-homocysteine + H(+)</text>
        <dbReference type="Rhea" id="RHEA:42924"/>
        <dbReference type="Rhea" id="RHEA-COMP:10285"/>
        <dbReference type="Rhea" id="RHEA-COMP:10286"/>
        <dbReference type="ChEBI" id="CHEBI:15378"/>
        <dbReference type="ChEBI" id="CHEBI:57856"/>
        <dbReference type="ChEBI" id="CHEBI:59789"/>
        <dbReference type="ChEBI" id="CHEBI:74495"/>
        <dbReference type="ChEBI" id="CHEBI:82748"/>
        <dbReference type="EC" id="2.1.1.198"/>
    </reaction>
</comment>
<sequence length="290" mass="33132">MHVIKSFAEEKRGILYVVGTPIGNLQDMSPRALEILSEVDLIAAEDTRHTRKLLQVFQFHTELISYHEHNKRERGAQLLNQLLEGKKIALVSDAGMPGISDPGEELVRDAVQHQIPVVPIPGPNAALAALVASGLPTQPFLFIGFLPRSTKERRAQLQRWARTPATLLFYESPHRITEMLADLRQVMGNRRLAICRELTKKHEEWLRGDIDRCLDYLKEHGARGEYTIVVSGDLQEEEESQEEAWWESLAIEDHVEIYIKKGMSKKEAIAQTAKDRSLPKREVYNTYHRN</sequence>
<dbReference type="GO" id="GO:0005737">
    <property type="term" value="C:cytoplasm"/>
    <property type="evidence" value="ECO:0007669"/>
    <property type="project" value="UniProtKB-SubCell"/>
</dbReference>
<dbReference type="PANTHER" id="PTHR46111:SF1">
    <property type="entry name" value="RIBOSOMAL RNA SMALL SUBUNIT METHYLTRANSFERASE I"/>
    <property type="match status" value="1"/>
</dbReference>
<keyword evidence="1 6" id="KW-0963">Cytoplasm</keyword>
<dbReference type="PROSITE" id="PS01296">
    <property type="entry name" value="RSMI"/>
    <property type="match status" value="1"/>
</dbReference>
<keyword evidence="5 6" id="KW-0949">S-adenosyl-L-methionine</keyword>
<dbReference type="InterPro" id="IPR008189">
    <property type="entry name" value="rRNA_ssu_MeTfrase_I"/>
</dbReference>
<evidence type="ECO:0000256" key="4">
    <source>
        <dbReference type="ARBA" id="ARBA00022679"/>
    </source>
</evidence>
<dbReference type="FunFam" id="3.30.950.10:FF:000002">
    <property type="entry name" value="Ribosomal RNA small subunit methyltransferase I"/>
    <property type="match status" value="1"/>
</dbReference>
<dbReference type="OrthoDB" id="9809084at2"/>
<dbReference type="Proteomes" id="UP000530514">
    <property type="component" value="Unassembled WGS sequence"/>
</dbReference>
<comment type="similarity">
    <text evidence="6">Belongs to the methyltransferase superfamily. RsmI family.</text>
</comment>
<evidence type="ECO:0000256" key="3">
    <source>
        <dbReference type="ARBA" id="ARBA00022603"/>
    </source>
</evidence>
<protein>
    <recommendedName>
        <fullName evidence="6">Ribosomal RNA small subunit methyltransferase I</fullName>
        <ecNumber evidence="6">2.1.1.198</ecNumber>
    </recommendedName>
    <alternativeName>
        <fullName evidence="6">16S rRNA 2'-O-ribose C1402 methyltransferase</fullName>
    </alternativeName>
    <alternativeName>
        <fullName evidence="6">rRNA (cytidine-2'-O-)-methyltransferase RsmI</fullName>
    </alternativeName>
</protein>
<evidence type="ECO:0000313" key="9">
    <source>
        <dbReference type="Proteomes" id="UP000530514"/>
    </source>
</evidence>